<dbReference type="GO" id="GO:0005743">
    <property type="term" value="C:mitochondrial inner membrane"/>
    <property type="evidence" value="ECO:0007669"/>
    <property type="project" value="UniProtKB-SubCell"/>
</dbReference>
<reference evidence="13" key="2">
    <citation type="submission" date="2019-01" db="EMBL/GenBank/DDBJ databases">
        <authorList>
            <person name="Graves T."/>
            <person name="Eichler E.E."/>
            <person name="Wilson R.K."/>
        </authorList>
    </citation>
    <scope>NUCLEOTIDE SEQUENCE [LARGE SCALE GENOMIC DNA]</scope>
    <source>
        <strain evidence="13">17573</strain>
    </source>
</reference>
<keyword evidence="9" id="KW-0496">Mitochondrion</keyword>
<gene>
    <name evidence="13 15" type="primary">UNKL</name>
</gene>
<dbReference type="GeneTree" id="ENSGT00940000158822"/>
<keyword evidence="7" id="KW-0249">Electron transport</keyword>
<reference evidence="13" key="4">
    <citation type="submission" date="2025-09" db="UniProtKB">
        <authorList>
            <consortium name="Ensembl"/>
        </authorList>
    </citation>
    <scope>IDENTIFICATION</scope>
    <source>
        <strain evidence="13">17573</strain>
    </source>
</reference>
<evidence type="ECO:0000256" key="9">
    <source>
        <dbReference type="ARBA" id="ARBA00023128"/>
    </source>
</evidence>
<keyword evidence="6" id="KW-0999">Mitochondrion inner membrane</keyword>
<evidence type="ECO:0000256" key="11">
    <source>
        <dbReference type="ARBA" id="ARBA00034713"/>
    </source>
</evidence>
<feature type="region of interest" description="Disordered" evidence="12">
    <location>
        <begin position="276"/>
        <end position="300"/>
    </location>
</feature>
<evidence type="ECO:0000256" key="5">
    <source>
        <dbReference type="ARBA" id="ARBA00022729"/>
    </source>
</evidence>
<accession>A0A5F7ZZ35</accession>
<evidence type="ECO:0000313" key="13">
    <source>
        <dbReference type="Ensembl" id="ENSMMUP00000069901.1"/>
    </source>
</evidence>
<dbReference type="InterPro" id="IPR023248">
    <property type="entry name" value="UQCC4_vert"/>
</dbReference>
<feature type="region of interest" description="Disordered" evidence="12">
    <location>
        <begin position="1"/>
        <end position="37"/>
    </location>
</feature>
<evidence type="ECO:0000256" key="3">
    <source>
        <dbReference type="ARBA" id="ARBA00022660"/>
    </source>
</evidence>
<feature type="region of interest" description="Disordered" evidence="12">
    <location>
        <begin position="200"/>
        <end position="238"/>
    </location>
</feature>
<keyword evidence="4" id="KW-0812">Transmembrane</keyword>
<keyword evidence="3" id="KW-0679">Respiratory chain</keyword>
<dbReference type="Bgee" id="ENSMMUG00000012440">
    <property type="expression patterns" value="Expressed in Ammon's horn and 21 other cell types or tissues"/>
</dbReference>
<keyword evidence="8" id="KW-1133">Transmembrane helix</keyword>
<dbReference type="VGNC" id="VGNC:99625">
    <property type="gene designation" value="UNKL"/>
</dbReference>
<keyword evidence="5" id="KW-0732">Signal</keyword>
<keyword evidence="10" id="KW-0472">Membrane</keyword>
<feature type="compositionally biased region" description="Basic residues" evidence="12">
    <location>
        <begin position="1"/>
        <end position="16"/>
    </location>
</feature>
<dbReference type="PANTHER" id="PTHR35268:SF1">
    <property type="entry name" value="UBIQUINOL-CYTOCHROME-C REDUCTASE COMPLEX ASSEMBLY FACTOR 4"/>
    <property type="match status" value="1"/>
</dbReference>
<name>A0A5F7ZZ35_MACMU</name>
<evidence type="ECO:0000256" key="12">
    <source>
        <dbReference type="SAM" id="MobiDB-lite"/>
    </source>
</evidence>
<dbReference type="VEuPathDB" id="HostDB:ENSMMUG00000012440"/>
<evidence type="ECO:0000313" key="14">
    <source>
        <dbReference type="Proteomes" id="UP000006718"/>
    </source>
</evidence>
<dbReference type="Pfam" id="PF15013">
    <property type="entry name" value="CCSMST1"/>
    <property type="match status" value="1"/>
</dbReference>
<dbReference type="PRINTS" id="PR02042">
    <property type="entry name" value="CCSMST1"/>
</dbReference>
<reference evidence="14" key="1">
    <citation type="journal article" date="2007" name="Science">
        <title>Evolutionary and biomedical insights from the rhesus macaque genome.</title>
        <authorList>
            <person name="Gibbs R.A."/>
            <person name="Rogers J."/>
            <person name="Katze M.G."/>
            <person name="Bumgarner R."/>
            <person name="Weinstock G.M."/>
            <person name="Mardis E.R."/>
            <person name="Remington K.A."/>
            <person name="Strausberg R.L."/>
            <person name="Venter J.C."/>
            <person name="Wilson R.K."/>
            <person name="Batzer M.A."/>
            <person name="Bustamante C.D."/>
            <person name="Eichler E.E."/>
            <person name="Hahn M.W."/>
            <person name="Hardison R.C."/>
            <person name="Makova K.D."/>
            <person name="Miller W."/>
            <person name="Milosavljevic A."/>
            <person name="Palermo R.E."/>
            <person name="Siepel A."/>
            <person name="Sikela J.M."/>
            <person name="Attaway T."/>
            <person name="Bell S."/>
            <person name="Bernard K.E."/>
            <person name="Buhay C.J."/>
            <person name="Chandrabose M.N."/>
            <person name="Dao M."/>
            <person name="Davis C."/>
            <person name="Delehaunty K.D."/>
            <person name="Ding Y."/>
            <person name="Dinh H.H."/>
            <person name="Dugan-Rocha S."/>
            <person name="Fulton L.A."/>
            <person name="Gabisi R.A."/>
            <person name="Garner T.T."/>
            <person name="Godfrey J."/>
            <person name="Hawes A.C."/>
            <person name="Hernandez J."/>
            <person name="Hines S."/>
            <person name="Holder M."/>
            <person name="Hume J."/>
            <person name="Jhangiani S.N."/>
            <person name="Joshi V."/>
            <person name="Khan Z.M."/>
            <person name="Kirkness E.F."/>
            <person name="Cree A."/>
            <person name="Fowler R.G."/>
            <person name="Lee S."/>
            <person name="Lewis L.R."/>
            <person name="Li Z."/>
            <person name="Liu Y.-S."/>
            <person name="Moore S.M."/>
            <person name="Muzny D."/>
            <person name="Nazareth L.V."/>
            <person name="Ngo D.N."/>
            <person name="Okwuonu G.O."/>
            <person name="Pai G."/>
            <person name="Parker D."/>
            <person name="Paul H.A."/>
            <person name="Pfannkoch C."/>
            <person name="Pohl C.S."/>
            <person name="Rogers Y.-H.C."/>
            <person name="Ruiz S.J."/>
            <person name="Sabo A."/>
            <person name="Santibanez J."/>
            <person name="Schneider B.W."/>
            <person name="Smith S.M."/>
            <person name="Sodergren E."/>
            <person name="Svatek A.F."/>
            <person name="Utterback T.R."/>
            <person name="Vattathil S."/>
            <person name="Warren W."/>
            <person name="White C.S."/>
            <person name="Chinwalla A.T."/>
            <person name="Feng Y."/>
            <person name="Halpern A.L."/>
            <person name="Hillier L.W."/>
            <person name="Huang X."/>
            <person name="Minx P."/>
            <person name="Nelson J.O."/>
            <person name="Pepin K.H."/>
            <person name="Qin X."/>
            <person name="Sutton G.G."/>
            <person name="Venter E."/>
            <person name="Walenz B.P."/>
            <person name="Wallis J.W."/>
            <person name="Worley K.C."/>
            <person name="Yang S.-P."/>
            <person name="Jones S.M."/>
            <person name="Marra M.A."/>
            <person name="Rocchi M."/>
            <person name="Schein J.E."/>
            <person name="Baertsch R."/>
            <person name="Clarke L."/>
            <person name="Csuros M."/>
            <person name="Glasscock J."/>
            <person name="Harris R.A."/>
            <person name="Havlak P."/>
            <person name="Jackson A.R."/>
            <person name="Jiang H."/>
            <person name="Liu Y."/>
            <person name="Messina D.N."/>
            <person name="Shen Y."/>
            <person name="Song H.X.-Z."/>
            <person name="Wylie T."/>
            <person name="Zhang L."/>
            <person name="Birney E."/>
            <person name="Han K."/>
            <person name="Konkel M.K."/>
            <person name="Lee J."/>
            <person name="Smit A.F.A."/>
            <person name="Ullmer B."/>
            <person name="Wang H."/>
            <person name="Xing J."/>
            <person name="Burhans R."/>
            <person name="Cheng Z."/>
            <person name="Karro J.E."/>
            <person name="Ma J."/>
            <person name="Raney B."/>
            <person name="She X."/>
            <person name="Cox M.J."/>
            <person name="Demuth J.P."/>
            <person name="Dumas L.J."/>
            <person name="Han S.-G."/>
            <person name="Hopkins J."/>
            <person name="Karimpour-Fard A."/>
            <person name="Kim Y.H."/>
            <person name="Pollack J.R."/>
            <person name="Vinar T."/>
            <person name="Addo-Quaye C."/>
            <person name="Degenhardt J."/>
            <person name="Denby A."/>
            <person name="Hubisz M.J."/>
            <person name="Indap A."/>
            <person name="Kosiol C."/>
            <person name="Lahn B.T."/>
            <person name="Lawson H.A."/>
            <person name="Marklein A."/>
            <person name="Nielsen R."/>
            <person name="Vallender E.J."/>
            <person name="Clark A.G."/>
            <person name="Ferguson B."/>
            <person name="Hernandez R.D."/>
            <person name="Hirani K."/>
            <person name="Kehrer-Sawatzki H."/>
            <person name="Kolb J."/>
            <person name="Patil S."/>
            <person name="Pu L.-L."/>
            <person name="Ren Y."/>
            <person name="Smith D.G."/>
            <person name="Wheeler D.A."/>
            <person name="Schenck I."/>
            <person name="Ball E.V."/>
            <person name="Chen R."/>
            <person name="Cooper D.N."/>
            <person name="Giardine B."/>
            <person name="Hsu F."/>
            <person name="Kent W.J."/>
            <person name="Lesk A."/>
            <person name="Nelson D.L."/>
            <person name="O'brien W.E."/>
            <person name="Pruefer K."/>
            <person name="Stenson P.D."/>
            <person name="Wallace J.C."/>
            <person name="Ke H."/>
            <person name="Liu X.-M."/>
            <person name="Wang P."/>
            <person name="Xiang A.P."/>
            <person name="Yang F."/>
            <person name="Barber G.P."/>
            <person name="Haussler D."/>
            <person name="Karolchik D."/>
            <person name="Kern A.D."/>
            <person name="Kuhn R.M."/>
            <person name="Smith K.E."/>
            <person name="Zwieg A.S."/>
        </authorList>
    </citation>
    <scope>NUCLEOTIDE SEQUENCE [LARGE SCALE GENOMIC DNA]</scope>
    <source>
        <strain evidence="14">17573</strain>
    </source>
</reference>
<keyword evidence="14" id="KW-1185">Reference proteome</keyword>
<dbReference type="InterPro" id="IPR029160">
    <property type="entry name" value="UQCC4"/>
</dbReference>
<evidence type="ECO:0000256" key="2">
    <source>
        <dbReference type="ARBA" id="ARBA00022448"/>
    </source>
</evidence>
<organism evidence="13 14">
    <name type="scientific">Macaca mulatta</name>
    <name type="common">Rhesus macaque</name>
    <dbReference type="NCBI Taxonomy" id="9544"/>
    <lineage>
        <taxon>Eukaryota</taxon>
        <taxon>Metazoa</taxon>
        <taxon>Chordata</taxon>
        <taxon>Craniata</taxon>
        <taxon>Vertebrata</taxon>
        <taxon>Euteleostomi</taxon>
        <taxon>Mammalia</taxon>
        <taxon>Eutheria</taxon>
        <taxon>Euarchontoglires</taxon>
        <taxon>Primates</taxon>
        <taxon>Haplorrhini</taxon>
        <taxon>Catarrhini</taxon>
        <taxon>Cercopithecidae</taxon>
        <taxon>Cercopithecinae</taxon>
        <taxon>Macaca</taxon>
    </lineage>
</organism>
<dbReference type="ExpressionAtlas" id="A0A5F7ZZ35">
    <property type="expression patterns" value="baseline"/>
</dbReference>
<feature type="compositionally biased region" description="Basic and acidic residues" evidence="12">
    <location>
        <begin position="277"/>
        <end position="289"/>
    </location>
</feature>
<dbReference type="Proteomes" id="UP000006718">
    <property type="component" value="Chromosome 20"/>
</dbReference>
<evidence type="ECO:0000256" key="1">
    <source>
        <dbReference type="ARBA" id="ARBA00004434"/>
    </source>
</evidence>
<dbReference type="PANTHER" id="PTHR35268">
    <property type="entry name" value="PROTEIN CCSMST1"/>
    <property type="match status" value="1"/>
</dbReference>
<reference evidence="13" key="3">
    <citation type="submission" date="2025-08" db="UniProtKB">
        <authorList>
            <consortium name="Ensembl"/>
        </authorList>
    </citation>
    <scope>IDENTIFICATION</scope>
    <source>
        <strain evidence="13">17573</strain>
    </source>
</reference>
<proteinExistence type="inferred from homology"/>
<protein>
    <submittedName>
        <fullName evidence="13">Unk like zinc finger</fullName>
    </submittedName>
</protein>
<keyword evidence="2" id="KW-0813">Transport</keyword>
<dbReference type="Ensembl" id="ENSMMUT00000082452.1">
    <property type="protein sequence ID" value="ENSMMUP00000069901.1"/>
    <property type="gene ID" value="ENSMMUG00000012440.4"/>
</dbReference>
<evidence type="ECO:0000256" key="4">
    <source>
        <dbReference type="ARBA" id="ARBA00022692"/>
    </source>
</evidence>
<evidence type="ECO:0000256" key="6">
    <source>
        <dbReference type="ARBA" id="ARBA00022792"/>
    </source>
</evidence>
<evidence type="ECO:0000256" key="7">
    <source>
        <dbReference type="ARBA" id="ARBA00022982"/>
    </source>
</evidence>
<feature type="compositionally biased region" description="Polar residues" evidence="12">
    <location>
        <begin position="57"/>
        <end position="71"/>
    </location>
</feature>
<evidence type="ECO:0000256" key="10">
    <source>
        <dbReference type="ARBA" id="ARBA00023136"/>
    </source>
</evidence>
<dbReference type="AlphaFoldDB" id="A0A5F7ZZ35"/>
<feature type="region of interest" description="Disordered" evidence="12">
    <location>
        <begin position="57"/>
        <end position="84"/>
    </location>
</feature>
<comment type="subcellular location">
    <subcellularLocation>
        <location evidence="1">Mitochondrion inner membrane</location>
        <topology evidence="1">Single-pass membrane protein</topology>
    </subcellularLocation>
</comment>
<feature type="compositionally biased region" description="Polar residues" evidence="12">
    <location>
        <begin position="220"/>
        <end position="229"/>
    </location>
</feature>
<comment type="similarity">
    <text evidence="11">Belongs to the UQCC4 family.</text>
</comment>
<evidence type="ECO:0000313" key="15">
    <source>
        <dbReference type="VGNC" id="VGNC:99625"/>
    </source>
</evidence>
<sequence length="300" mass="33312">MQRTKREKKTKTKIGLRHGLGESRQRGAGAQPRTGRAGLRARIPTHAPSTFMTVQSCSEANSDNSLRTTSAPVAPRLSSGPGTRDSVLVERDGELHFPACRRVLRRRWGLRRKKLAAVKRHFRCATGTTFCSRERRPGMASGFRFPLSGDGTDAITARPGVERGVKSVMNRVLCAPAAGAVRALRLMSWASGSLHRVPRSRDVAQPAAVEEDDPDRPIKFSSSKANPSRWSVGHSTGKEHHRPWWKVLPLSFFLMALVIWCYLREESEADQWLGRVLGEEPEPRDRSEEPETPAAHGARS</sequence>
<evidence type="ECO:0000256" key="8">
    <source>
        <dbReference type="ARBA" id="ARBA00022989"/>
    </source>
</evidence>
<dbReference type="PaxDb" id="9544-ENSMMUP00000008806"/>